<evidence type="ECO:0000313" key="2">
    <source>
        <dbReference type="Proteomes" id="UP001295684"/>
    </source>
</evidence>
<sequence length="78" mass="9441">MKQIQRKSCKQQKQWRSFIMTLKKRDQFQVKISLVQTTGCLSRVNFFEKLLIVQILLPFYPRLSIYFIKKMISGQKKQ</sequence>
<organism evidence="1 2">
    <name type="scientific">Euplotes crassus</name>
    <dbReference type="NCBI Taxonomy" id="5936"/>
    <lineage>
        <taxon>Eukaryota</taxon>
        <taxon>Sar</taxon>
        <taxon>Alveolata</taxon>
        <taxon>Ciliophora</taxon>
        <taxon>Intramacronucleata</taxon>
        <taxon>Spirotrichea</taxon>
        <taxon>Hypotrichia</taxon>
        <taxon>Euplotida</taxon>
        <taxon>Euplotidae</taxon>
        <taxon>Moneuplotes</taxon>
    </lineage>
</organism>
<comment type="caution">
    <text evidence="1">The sequence shown here is derived from an EMBL/GenBank/DDBJ whole genome shotgun (WGS) entry which is preliminary data.</text>
</comment>
<protein>
    <submittedName>
        <fullName evidence="1">Uncharacterized protein</fullName>
    </submittedName>
</protein>
<gene>
    <name evidence="1" type="ORF">ECRASSUSDP1_LOCUS6985</name>
</gene>
<dbReference type="EMBL" id="CAMPGE010006789">
    <property type="protein sequence ID" value="CAI2365682.1"/>
    <property type="molecule type" value="Genomic_DNA"/>
</dbReference>
<name>A0AAD1UBF8_EUPCR</name>
<proteinExistence type="predicted"/>
<keyword evidence="2" id="KW-1185">Reference proteome</keyword>
<reference evidence="1" key="1">
    <citation type="submission" date="2023-07" db="EMBL/GenBank/DDBJ databases">
        <authorList>
            <consortium name="AG Swart"/>
            <person name="Singh M."/>
            <person name="Singh A."/>
            <person name="Seah K."/>
            <person name="Emmerich C."/>
        </authorList>
    </citation>
    <scope>NUCLEOTIDE SEQUENCE</scope>
    <source>
        <strain evidence="1">DP1</strain>
    </source>
</reference>
<dbReference type="AlphaFoldDB" id="A0AAD1UBF8"/>
<evidence type="ECO:0000313" key="1">
    <source>
        <dbReference type="EMBL" id="CAI2365682.1"/>
    </source>
</evidence>
<dbReference type="Proteomes" id="UP001295684">
    <property type="component" value="Unassembled WGS sequence"/>
</dbReference>
<accession>A0AAD1UBF8</accession>